<keyword evidence="2" id="KW-1185">Reference proteome</keyword>
<name>A0A964WWZ4_9FLAO</name>
<evidence type="ECO:0008006" key="3">
    <source>
        <dbReference type="Google" id="ProtNLM"/>
    </source>
</evidence>
<dbReference type="RefSeq" id="WP_166522942.1">
    <property type="nucleotide sequence ID" value="NZ_JAAABI010000002.1"/>
</dbReference>
<gene>
    <name evidence="1" type="ORF">GTQ34_06315</name>
</gene>
<dbReference type="Pfam" id="PF12893">
    <property type="entry name" value="Lumazine_bd_2"/>
    <property type="match status" value="1"/>
</dbReference>
<dbReference type="EMBL" id="JAAABI010000002">
    <property type="protein sequence ID" value="NAY91525.1"/>
    <property type="molecule type" value="Genomic_DNA"/>
</dbReference>
<sequence length="142" mass="16373">MKVTSILIASMFNLQLFAQSEEVLIRKTLNKYLEGSSYSNPEMIQSAFYKNADLFLSKEGQEIWVLTPKEYASLFETRPKGKFNGRETTILSIDRQHNIASAMAEIKIESRNMRFIDIFLLKKLSGEWKIISKVATLMPNEE</sequence>
<evidence type="ECO:0000313" key="1">
    <source>
        <dbReference type="EMBL" id="NAY91525.1"/>
    </source>
</evidence>
<comment type="caution">
    <text evidence="1">The sequence shown here is derived from an EMBL/GenBank/DDBJ whole genome shotgun (WGS) entry which is preliminary data.</text>
</comment>
<organism evidence="1 2">
    <name type="scientific">Flagellimonas ochracea</name>
    <dbReference type="NCBI Taxonomy" id="2696472"/>
    <lineage>
        <taxon>Bacteria</taxon>
        <taxon>Pseudomonadati</taxon>
        <taxon>Bacteroidota</taxon>
        <taxon>Flavobacteriia</taxon>
        <taxon>Flavobacteriales</taxon>
        <taxon>Flavobacteriaceae</taxon>
        <taxon>Flagellimonas</taxon>
    </lineage>
</organism>
<proteinExistence type="predicted"/>
<dbReference type="InterPro" id="IPR032710">
    <property type="entry name" value="NTF2-like_dom_sf"/>
</dbReference>
<dbReference type="Proteomes" id="UP000667650">
    <property type="component" value="Unassembled WGS sequence"/>
</dbReference>
<accession>A0A964WWZ4</accession>
<dbReference type="SUPFAM" id="SSF54427">
    <property type="entry name" value="NTF2-like"/>
    <property type="match status" value="1"/>
</dbReference>
<dbReference type="InterPro" id="IPR039437">
    <property type="entry name" value="FrzH/put_lumazine-bd"/>
</dbReference>
<reference evidence="1" key="1">
    <citation type="submission" date="2020-01" db="EMBL/GenBank/DDBJ databases">
        <title>Muricauda ochracea sp. nov., isolated from a tidal flat of Garorim bay in Korea.</title>
        <authorList>
            <person name="Kim D."/>
            <person name="Yoo Y."/>
            <person name="Kim J.-J."/>
        </authorList>
    </citation>
    <scope>NUCLEOTIDE SEQUENCE</scope>
    <source>
        <strain evidence="1">JGD-17</strain>
    </source>
</reference>
<dbReference type="AlphaFoldDB" id="A0A964WWZ4"/>
<protein>
    <recommendedName>
        <fullName evidence="3">Lumazine-binding protein</fullName>
    </recommendedName>
</protein>
<dbReference type="Gene3D" id="3.10.450.50">
    <property type="match status" value="1"/>
</dbReference>
<evidence type="ECO:0000313" key="2">
    <source>
        <dbReference type="Proteomes" id="UP000667650"/>
    </source>
</evidence>